<organism evidence="3 4">
    <name type="scientific">Rubripirellula obstinata</name>
    <dbReference type="NCBI Taxonomy" id="406547"/>
    <lineage>
        <taxon>Bacteria</taxon>
        <taxon>Pseudomonadati</taxon>
        <taxon>Planctomycetota</taxon>
        <taxon>Planctomycetia</taxon>
        <taxon>Pirellulales</taxon>
        <taxon>Pirellulaceae</taxon>
        <taxon>Rubripirellula</taxon>
    </lineage>
</organism>
<accession>A0A5B1CBQ0</accession>
<evidence type="ECO:0000313" key="3">
    <source>
        <dbReference type="EMBL" id="KAA1257661.1"/>
    </source>
</evidence>
<name>A0A5B1CBQ0_9BACT</name>
<dbReference type="RefSeq" id="WP_068264331.1">
    <property type="nucleotide sequence ID" value="NZ_LWSK01000059.1"/>
</dbReference>
<keyword evidence="2" id="KW-0812">Transmembrane</keyword>
<keyword evidence="4" id="KW-1185">Reference proteome</keyword>
<gene>
    <name evidence="3" type="ORF">LF1_01490</name>
</gene>
<sequence length="124" mass="14105">MTTDSIRNDPFARFERSRGGFLIPIALFIIGALITVWAAHTLTRLNQVDQQAKLKAQAVQIQEEQRAKALQELKALILHMQSLSPEEQQEFLKNNPQIKIVRQPETPPTEPPTPETQQLETNQP</sequence>
<evidence type="ECO:0000256" key="1">
    <source>
        <dbReference type="SAM" id="MobiDB-lite"/>
    </source>
</evidence>
<reference evidence="3 4" key="1">
    <citation type="submission" date="2019-08" db="EMBL/GenBank/DDBJ databases">
        <title>Deep-cultivation of Planctomycetes and their phenomic and genomic characterization uncovers novel biology.</title>
        <authorList>
            <person name="Wiegand S."/>
            <person name="Jogler M."/>
            <person name="Boedeker C."/>
            <person name="Pinto D."/>
            <person name="Vollmers J."/>
            <person name="Rivas-Marin E."/>
            <person name="Kohn T."/>
            <person name="Peeters S.H."/>
            <person name="Heuer A."/>
            <person name="Rast P."/>
            <person name="Oberbeckmann S."/>
            <person name="Bunk B."/>
            <person name="Jeske O."/>
            <person name="Meyerdierks A."/>
            <person name="Storesund J.E."/>
            <person name="Kallscheuer N."/>
            <person name="Luecker S."/>
            <person name="Lage O.M."/>
            <person name="Pohl T."/>
            <person name="Merkel B.J."/>
            <person name="Hornburger P."/>
            <person name="Mueller R.-W."/>
            <person name="Bruemmer F."/>
            <person name="Labrenz M."/>
            <person name="Spormann A.M."/>
            <person name="Op Den Camp H."/>
            <person name="Overmann J."/>
            <person name="Amann R."/>
            <person name="Jetten M.S.M."/>
            <person name="Mascher T."/>
            <person name="Medema M.H."/>
            <person name="Devos D.P."/>
            <person name="Kaster A.-K."/>
            <person name="Ovreas L."/>
            <person name="Rohde M."/>
            <person name="Galperin M.Y."/>
            <person name="Jogler C."/>
        </authorList>
    </citation>
    <scope>NUCLEOTIDE SEQUENCE [LARGE SCALE GENOMIC DNA]</scope>
    <source>
        <strain evidence="3 4">LF1</strain>
    </source>
</reference>
<keyword evidence="2" id="KW-0472">Membrane</keyword>
<comment type="caution">
    <text evidence="3">The sequence shown here is derived from an EMBL/GenBank/DDBJ whole genome shotgun (WGS) entry which is preliminary data.</text>
</comment>
<dbReference type="EMBL" id="VRLW01000001">
    <property type="protein sequence ID" value="KAA1257661.1"/>
    <property type="molecule type" value="Genomic_DNA"/>
</dbReference>
<protein>
    <recommendedName>
        <fullName evidence="5">Cell division protein FtsL</fullName>
    </recommendedName>
</protein>
<evidence type="ECO:0000313" key="4">
    <source>
        <dbReference type="Proteomes" id="UP000322699"/>
    </source>
</evidence>
<dbReference type="Proteomes" id="UP000322699">
    <property type="component" value="Unassembled WGS sequence"/>
</dbReference>
<keyword evidence="2" id="KW-1133">Transmembrane helix</keyword>
<feature type="region of interest" description="Disordered" evidence="1">
    <location>
        <begin position="87"/>
        <end position="124"/>
    </location>
</feature>
<dbReference type="AlphaFoldDB" id="A0A5B1CBQ0"/>
<dbReference type="OrthoDB" id="292688at2"/>
<evidence type="ECO:0008006" key="5">
    <source>
        <dbReference type="Google" id="ProtNLM"/>
    </source>
</evidence>
<proteinExistence type="predicted"/>
<feature type="compositionally biased region" description="Polar residues" evidence="1">
    <location>
        <begin position="87"/>
        <end position="97"/>
    </location>
</feature>
<evidence type="ECO:0000256" key="2">
    <source>
        <dbReference type="SAM" id="Phobius"/>
    </source>
</evidence>
<feature type="transmembrane region" description="Helical" evidence="2">
    <location>
        <begin position="21"/>
        <end position="40"/>
    </location>
</feature>
<feature type="compositionally biased region" description="Low complexity" evidence="1">
    <location>
        <begin position="115"/>
        <end position="124"/>
    </location>
</feature>
<feature type="compositionally biased region" description="Pro residues" evidence="1">
    <location>
        <begin position="105"/>
        <end position="114"/>
    </location>
</feature>